<dbReference type="RefSeq" id="WP_182552851.1">
    <property type="nucleotide sequence ID" value="NZ_JACGXN010000031.1"/>
</dbReference>
<organism evidence="1 2">
    <name type="scientific">Phyllobacterium myrsinacearum</name>
    <dbReference type="NCBI Taxonomy" id="28101"/>
    <lineage>
        <taxon>Bacteria</taxon>
        <taxon>Pseudomonadati</taxon>
        <taxon>Pseudomonadota</taxon>
        <taxon>Alphaproteobacteria</taxon>
        <taxon>Hyphomicrobiales</taxon>
        <taxon>Phyllobacteriaceae</taxon>
        <taxon>Phyllobacterium</taxon>
    </lineage>
</organism>
<keyword evidence="2" id="KW-1185">Reference proteome</keyword>
<dbReference type="AlphaFoldDB" id="A0A839ETQ1"/>
<accession>A0A839ETQ1</accession>
<comment type="caution">
    <text evidence="1">The sequence shown here is derived from an EMBL/GenBank/DDBJ whole genome shotgun (WGS) entry which is preliminary data.</text>
</comment>
<evidence type="ECO:0000313" key="2">
    <source>
        <dbReference type="Proteomes" id="UP000549052"/>
    </source>
</evidence>
<proteinExistence type="predicted"/>
<name>A0A839ETQ1_9HYPH</name>
<reference evidence="1 2" key="1">
    <citation type="submission" date="2020-07" db="EMBL/GenBank/DDBJ databases">
        <title>Genomic Encyclopedia of Type Strains, Phase IV (KMG-V): Genome sequencing to study the core and pangenomes of soil and plant-associated prokaryotes.</title>
        <authorList>
            <person name="Whitman W."/>
        </authorList>
    </citation>
    <scope>NUCLEOTIDE SEQUENCE [LARGE SCALE GENOMIC DNA]</scope>
    <source>
        <strain evidence="1 2">AN3</strain>
    </source>
</reference>
<sequence>MSFSKADRNNQAKFGKDFQAIRLGATAYAEAVSGALHDEYDTERSAVKTVAKLTGANERSVKNWFDGKNGPSGELLILLCGKSDQVLETVLILSGRRELVPSIELLKIRPC</sequence>
<gene>
    <name evidence="1" type="ORF">FHW16_005918</name>
</gene>
<dbReference type="EMBL" id="JACGXN010000031">
    <property type="protein sequence ID" value="MBA8882162.1"/>
    <property type="molecule type" value="Genomic_DNA"/>
</dbReference>
<dbReference type="Proteomes" id="UP000549052">
    <property type="component" value="Unassembled WGS sequence"/>
</dbReference>
<evidence type="ECO:0000313" key="1">
    <source>
        <dbReference type="EMBL" id="MBA8882162.1"/>
    </source>
</evidence>
<protein>
    <submittedName>
        <fullName evidence="1">Uncharacterized protein</fullName>
    </submittedName>
</protein>